<dbReference type="PANTHER" id="PTHR42914">
    <property type="entry name" value="7-CYANO-7-DEAZAGUANINE SYNTHASE"/>
    <property type="match status" value="1"/>
</dbReference>
<keyword evidence="6 11" id="KW-0862">Zinc</keyword>
<dbReference type="Proteomes" id="UP001596091">
    <property type="component" value="Unassembled WGS sequence"/>
</dbReference>
<comment type="similarity">
    <text evidence="8 11">Belongs to the QueC family.</text>
</comment>
<dbReference type="RefSeq" id="WP_263334639.1">
    <property type="nucleotide sequence ID" value="NZ_JAGSYH010000002.1"/>
</dbReference>
<evidence type="ECO:0000256" key="9">
    <source>
        <dbReference type="ARBA" id="ARBA00039149"/>
    </source>
</evidence>
<keyword evidence="7 11" id="KW-0067">ATP-binding</keyword>
<evidence type="ECO:0000256" key="7">
    <source>
        <dbReference type="ARBA" id="ARBA00022840"/>
    </source>
</evidence>
<evidence type="ECO:0000256" key="6">
    <source>
        <dbReference type="ARBA" id="ARBA00022833"/>
    </source>
</evidence>
<evidence type="ECO:0000256" key="8">
    <source>
        <dbReference type="ARBA" id="ARBA00037993"/>
    </source>
</evidence>
<comment type="function">
    <text evidence="11">Catalyzes the ATP-dependent conversion of 7-carboxy-7-deazaguanine (CDG) to 7-cyano-7-deazaguanine (preQ(0)).</text>
</comment>
<evidence type="ECO:0000256" key="1">
    <source>
        <dbReference type="ARBA" id="ARBA00005061"/>
    </source>
</evidence>
<keyword evidence="4 11" id="KW-0547">Nucleotide-binding</keyword>
<feature type="binding site" evidence="11">
    <location>
        <begin position="14"/>
        <end position="24"/>
    </location>
    <ligand>
        <name>ATP</name>
        <dbReference type="ChEBI" id="CHEBI:30616"/>
    </ligand>
</feature>
<gene>
    <name evidence="11 12" type="primary">queC</name>
    <name evidence="12" type="ORF">ACFPT7_01775</name>
</gene>
<comment type="cofactor">
    <cofactor evidence="11">
        <name>Zn(2+)</name>
        <dbReference type="ChEBI" id="CHEBI:29105"/>
    </cofactor>
    <text evidence="11">Binds 1 zinc ion per subunit.</text>
</comment>
<keyword evidence="13" id="KW-1185">Reference proteome</keyword>
<evidence type="ECO:0000256" key="3">
    <source>
        <dbReference type="ARBA" id="ARBA00022723"/>
    </source>
</evidence>
<dbReference type="Gene3D" id="3.40.50.620">
    <property type="entry name" value="HUPs"/>
    <property type="match status" value="1"/>
</dbReference>
<dbReference type="NCBIfam" id="TIGR00364">
    <property type="entry name" value="7-cyano-7-deazaguanine synthase QueC"/>
    <property type="match status" value="1"/>
</dbReference>
<comment type="pathway">
    <text evidence="1 11">Purine metabolism; 7-cyano-7-deazaguanine biosynthesis.</text>
</comment>
<protein>
    <recommendedName>
        <fullName evidence="9 11">7-cyano-7-deazaguanine synthase</fullName>
        <ecNumber evidence="9 11">6.3.4.20</ecNumber>
    </recommendedName>
    <alternativeName>
        <fullName evidence="11">7-cyano-7-carbaguanine synthase</fullName>
    </alternativeName>
    <alternativeName>
        <fullName evidence="11">PreQ(0) synthase</fullName>
    </alternativeName>
    <alternativeName>
        <fullName evidence="11">Queuosine biosynthesis protein QueC</fullName>
    </alternativeName>
</protein>
<comment type="catalytic activity">
    <reaction evidence="10 11">
        <text>7-carboxy-7-carbaguanine + NH4(+) + 2 ATP = 7-cyano-7-carbaguanine + 2 AMP + 2 diphosphate + 2 H(+)</text>
        <dbReference type="Rhea" id="RHEA:27982"/>
        <dbReference type="ChEBI" id="CHEBI:15378"/>
        <dbReference type="ChEBI" id="CHEBI:28938"/>
        <dbReference type="ChEBI" id="CHEBI:30616"/>
        <dbReference type="ChEBI" id="CHEBI:33019"/>
        <dbReference type="ChEBI" id="CHEBI:45075"/>
        <dbReference type="ChEBI" id="CHEBI:61036"/>
        <dbReference type="ChEBI" id="CHEBI:456215"/>
        <dbReference type="EC" id="6.3.4.20"/>
    </reaction>
</comment>
<dbReference type="HAMAP" id="MF_01633">
    <property type="entry name" value="QueC"/>
    <property type="match status" value="1"/>
</dbReference>
<dbReference type="InterPro" id="IPR014729">
    <property type="entry name" value="Rossmann-like_a/b/a_fold"/>
</dbReference>
<feature type="binding site" evidence="11">
    <location>
        <position position="213"/>
    </location>
    <ligand>
        <name>Zn(2+)</name>
        <dbReference type="ChEBI" id="CHEBI:29105"/>
    </ligand>
</feature>
<keyword evidence="2 11" id="KW-0436">Ligase</keyword>
<evidence type="ECO:0000256" key="10">
    <source>
        <dbReference type="ARBA" id="ARBA00047890"/>
    </source>
</evidence>
<dbReference type="GO" id="GO:0016874">
    <property type="term" value="F:ligase activity"/>
    <property type="evidence" value="ECO:0007669"/>
    <property type="project" value="UniProtKB-KW"/>
</dbReference>
<evidence type="ECO:0000256" key="11">
    <source>
        <dbReference type="HAMAP-Rule" id="MF_01633"/>
    </source>
</evidence>
<evidence type="ECO:0000256" key="5">
    <source>
        <dbReference type="ARBA" id="ARBA00022785"/>
    </source>
</evidence>
<evidence type="ECO:0000313" key="13">
    <source>
        <dbReference type="Proteomes" id="UP001596091"/>
    </source>
</evidence>
<feature type="binding site" evidence="11">
    <location>
        <position position="199"/>
    </location>
    <ligand>
        <name>Zn(2+)</name>
        <dbReference type="ChEBI" id="CHEBI:29105"/>
    </ligand>
</feature>
<proteinExistence type="inferred from homology"/>
<name>A0ABW1EAT6_9BACT</name>
<dbReference type="EMBL" id="JBHSPH010000001">
    <property type="protein sequence ID" value="MFC5861016.1"/>
    <property type="molecule type" value="Genomic_DNA"/>
</dbReference>
<evidence type="ECO:0000256" key="4">
    <source>
        <dbReference type="ARBA" id="ARBA00022741"/>
    </source>
</evidence>
<keyword evidence="3 11" id="KW-0479">Metal-binding</keyword>
<dbReference type="SUPFAM" id="SSF52402">
    <property type="entry name" value="Adenine nucleotide alpha hydrolases-like"/>
    <property type="match status" value="1"/>
</dbReference>
<evidence type="ECO:0000256" key="2">
    <source>
        <dbReference type="ARBA" id="ARBA00022598"/>
    </source>
</evidence>
<dbReference type="Pfam" id="PF06508">
    <property type="entry name" value="QueC"/>
    <property type="match status" value="1"/>
</dbReference>
<dbReference type="PANTHER" id="PTHR42914:SF1">
    <property type="entry name" value="7-CYANO-7-DEAZAGUANINE SYNTHASE"/>
    <property type="match status" value="1"/>
</dbReference>
<reference evidence="13" key="1">
    <citation type="journal article" date="2019" name="Int. J. Syst. Evol. Microbiol.">
        <title>The Global Catalogue of Microorganisms (GCM) 10K type strain sequencing project: providing services to taxonomists for standard genome sequencing and annotation.</title>
        <authorList>
            <consortium name="The Broad Institute Genomics Platform"/>
            <consortium name="The Broad Institute Genome Sequencing Center for Infectious Disease"/>
            <person name="Wu L."/>
            <person name="Ma J."/>
        </authorList>
    </citation>
    <scope>NUCLEOTIDE SEQUENCE [LARGE SCALE GENOMIC DNA]</scope>
    <source>
        <strain evidence="13">JCM 4087</strain>
    </source>
</reference>
<organism evidence="12 13">
    <name type="scientific">Acidicapsa dinghuensis</name>
    <dbReference type="NCBI Taxonomy" id="2218256"/>
    <lineage>
        <taxon>Bacteria</taxon>
        <taxon>Pseudomonadati</taxon>
        <taxon>Acidobacteriota</taxon>
        <taxon>Terriglobia</taxon>
        <taxon>Terriglobales</taxon>
        <taxon>Acidobacteriaceae</taxon>
        <taxon>Acidicapsa</taxon>
    </lineage>
</organism>
<dbReference type="InterPro" id="IPR018317">
    <property type="entry name" value="QueC"/>
</dbReference>
<keyword evidence="5 11" id="KW-0671">Queuosine biosynthesis</keyword>
<dbReference type="CDD" id="cd01995">
    <property type="entry name" value="QueC-like"/>
    <property type="match status" value="1"/>
</dbReference>
<feature type="binding site" evidence="11">
    <location>
        <position position="210"/>
    </location>
    <ligand>
        <name>Zn(2+)</name>
        <dbReference type="ChEBI" id="CHEBI:29105"/>
    </ligand>
</feature>
<feature type="binding site" evidence="11">
    <location>
        <position position="207"/>
    </location>
    <ligand>
        <name>Zn(2+)</name>
        <dbReference type="ChEBI" id="CHEBI:29105"/>
    </ligand>
</feature>
<dbReference type="PIRSF" id="PIRSF006293">
    <property type="entry name" value="ExsB"/>
    <property type="match status" value="1"/>
</dbReference>
<dbReference type="EC" id="6.3.4.20" evidence="9 11"/>
<evidence type="ECO:0000313" key="12">
    <source>
        <dbReference type="EMBL" id="MFC5861016.1"/>
    </source>
</evidence>
<comment type="caution">
    <text evidence="12">The sequence shown here is derived from an EMBL/GenBank/DDBJ whole genome shotgun (WGS) entry which is preliminary data.</text>
</comment>
<accession>A0ABW1EAT6</accession>
<sequence>METPAYRERSVVCLSGGMDSCVTAALAARDTEAYAIHFGYGQRTEHRELQAARAVASRLDIREFLHLHTDVFRRIGGSALTDSSIEVPDASPEFRERGILDQHVPVTYVPFRNAHFLSAAVSWAEVLGASRVYIGAVEQDSSGYPDCRPAYYEAFQQLIRTGTRDGNIQIVTPLIALNKAQIVRLGLECNAPLDVTWSCYREEQQACGACESCVLRLRAFAAAGVEDPIPYAATGGTSKAGGI</sequence>